<feature type="compositionally biased region" description="Polar residues" evidence="2">
    <location>
        <begin position="438"/>
        <end position="449"/>
    </location>
</feature>
<sequence>MWPVLANIVEIPPPYRHYQQNTMMLSIWHSPRSASAPVLFERIIQDLLQLVQHGLDIEFDDLGSIHFDVFIQGVCADGPGQSKITDIVSHNGYYACRVCEMHGCYITGDNTCTYPWSLFERTSPPFRTRDRFEYCINEIKRLKAMGNRNINVMGIKNISPLNDIIFIPTQSIYDYMHLCLVGHTTIILKECNDYHPGSSKQANSIIGEFDHFLSNIQYPHNINRKVKNFRCFNDWKAAQIRIFLLYLSLPFIQYQTHYFPPLIVFHFSLYAIYIRTLCKFTDRQQIYDVRIFIENHLRRFKQFYTKSKELLSTHCNMHLWQQVIRHGALSATSMFGSESCLHGLYKLAHGTKNIGEQVAYWYTIHRHVHFISFPNQRDINHQGHFMDHYVDERVIQDYKIVIFKFCFYLLLSSSVSSVLHPKKMSTIHTYRTNASQHVATTASSMSQHPHLSQEQQSSQYHHSSQQQQTQHHRVSMHSSSIDTGSYYGPVRSSLALNQQHTTNTTYNPHRASPYTVNSPRMLRRQGGTSYPDDGTLCSVVDNENSPPSNHVSVAQHSIEKLVERCTSLENEMKALQTKTDKLLKITLITAKKDQDITTTKPKSKPNPIVMGK</sequence>
<dbReference type="PANTHER" id="PTHR46579:SF1">
    <property type="entry name" value="F5_8 TYPE C DOMAIN-CONTAINING PROTEIN"/>
    <property type="match status" value="1"/>
</dbReference>
<proteinExistence type="predicted"/>
<evidence type="ECO:0000313" key="4">
    <source>
        <dbReference type="Proteomes" id="UP000663866"/>
    </source>
</evidence>
<dbReference type="PANTHER" id="PTHR46579">
    <property type="entry name" value="F5/8 TYPE C DOMAIN-CONTAINING PROTEIN-RELATED"/>
    <property type="match status" value="1"/>
</dbReference>
<feature type="compositionally biased region" description="Low complexity" evidence="2">
    <location>
        <begin position="450"/>
        <end position="469"/>
    </location>
</feature>
<accession>A0A820E5P4</accession>
<feature type="coiled-coil region" evidence="1">
    <location>
        <begin position="551"/>
        <end position="585"/>
    </location>
</feature>
<keyword evidence="4" id="KW-1185">Reference proteome</keyword>
<comment type="caution">
    <text evidence="3">The sequence shown here is derived from an EMBL/GenBank/DDBJ whole genome shotgun (WGS) entry which is preliminary data.</text>
</comment>
<reference evidence="3" key="1">
    <citation type="submission" date="2021-02" db="EMBL/GenBank/DDBJ databases">
        <authorList>
            <person name="Nowell W R."/>
        </authorList>
    </citation>
    <scope>NUCLEOTIDE SEQUENCE</scope>
</reference>
<gene>
    <name evidence="3" type="ORF">OVN521_LOCUS28557</name>
</gene>
<dbReference type="AlphaFoldDB" id="A0A820E5P4"/>
<feature type="region of interest" description="Disordered" evidence="2">
    <location>
        <begin position="438"/>
        <end position="482"/>
    </location>
</feature>
<name>A0A820E5P4_9BILA</name>
<evidence type="ECO:0000313" key="3">
    <source>
        <dbReference type="EMBL" id="CAF4241801.1"/>
    </source>
</evidence>
<dbReference type="Proteomes" id="UP000663866">
    <property type="component" value="Unassembled WGS sequence"/>
</dbReference>
<keyword evidence="1" id="KW-0175">Coiled coil</keyword>
<evidence type="ECO:0000256" key="2">
    <source>
        <dbReference type="SAM" id="MobiDB-lite"/>
    </source>
</evidence>
<protein>
    <submittedName>
        <fullName evidence="3">Uncharacterized protein</fullName>
    </submittedName>
</protein>
<evidence type="ECO:0000256" key="1">
    <source>
        <dbReference type="SAM" id="Coils"/>
    </source>
</evidence>
<organism evidence="3 4">
    <name type="scientific">Rotaria magnacalcarata</name>
    <dbReference type="NCBI Taxonomy" id="392030"/>
    <lineage>
        <taxon>Eukaryota</taxon>
        <taxon>Metazoa</taxon>
        <taxon>Spiralia</taxon>
        <taxon>Gnathifera</taxon>
        <taxon>Rotifera</taxon>
        <taxon>Eurotatoria</taxon>
        <taxon>Bdelloidea</taxon>
        <taxon>Philodinida</taxon>
        <taxon>Philodinidae</taxon>
        <taxon>Rotaria</taxon>
    </lineage>
</organism>
<dbReference type="EMBL" id="CAJOBG010008369">
    <property type="protein sequence ID" value="CAF4241801.1"/>
    <property type="molecule type" value="Genomic_DNA"/>
</dbReference>
<feature type="region of interest" description="Disordered" evidence="2">
    <location>
        <begin position="502"/>
        <end position="532"/>
    </location>
</feature>